<dbReference type="SMART" id="SM00233">
    <property type="entry name" value="PH"/>
    <property type="match status" value="1"/>
</dbReference>
<dbReference type="EMBL" id="CAIF01000001">
    <property type="protein sequence ID" value="CCH40592.1"/>
    <property type="molecule type" value="Genomic_DNA"/>
</dbReference>
<feature type="region of interest" description="Disordered" evidence="3">
    <location>
        <begin position="1261"/>
        <end position="1302"/>
    </location>
</feature>
<keyword evidence="6" id="KW-1185">Reference proteome</keyword>
<dbReference type="GO" id="GO:0007120">
    <property type="term" value="P:axial cellular bud site selection"/>
    <property type="evidence" value="ECO:0007669"/>
    <property type="project" value="TreeGrafter"/>
</dbReference>
<feature type="compositionally biased region" description="Basic and acidic residues" evidence="3">
    <location>
        <begin position="1057"/>
        <end position="1066"/>
    </location>
</feature>
<dbReference type="PANTHER" id="PTHR36100:SF1">
    <property type="entry name" value="BUD SITE SELECTION PROTEIN 4"/>
    <property type="match status" value="1"/>
</dbReference>
<dbReference type="PROSITE" id="PS50003">
    <property type="entry name" value="PH_DOMAIN"/>
    <property type="match status" value="1"/>
</dbReference>
<feature type="compositionally biased region" description="Acidic residues" evidence="3">
    <location>
        <begin position="460"/>
        <end position="480"/>
    </location>
</feature>
<feature type="compositionally biased region" description="Polar residues" evidence="3">
    <location>
        <begin position="223"/>
        <end position="234"/>
    </location>
</feature>
<feature type="region of interest" description="Disordered" evidence="3">
    <location>
        <begin position="137"/>
        <end position="271"/>
    </location>
</feature>
<protein>
    <submittedName>
        <fullName evidence="5">Bud site selection protein</fullName>
    </submittedName>
</protein>
<evidence type="ECO:0000256" key="2">
    <source>
        <dbReference type="ARBA" id="ARBA00023306"/>
    </source>
</evidence>
<dbReference type="InterPro" id="IPR001849">
    <property type="entry name" value="PH_domain"/>
</dbReference>
<feature type="compositionally biased region" description="Low complexity" evidence="3">
    <location>
        <begin position="589"/>
        <end position="607"/>
    </location>
</feature>
<feature type="compositionally biased region" description="Basic and acidic residues" evidence="3">
    <location>
        <begin position="560"/>
        <end position="581"/>
    </location>
</feature>
<feature type="compositionally biased region" description="Low complexity" evidence="3">
    <location>
        <begin position="138"/>
        <end position="159"/>
    </location>
</feature>
<feature type="region of interest" description="Disordered" evidence="3">
    <location>
        <begin position="747"/>
        <end position="864"/>
    </location>
</feature>
<evidence type="ECO:0000256" key="3">
    <source>
        <dbReference type="SAM" id="MobiDB-lite"/>
    </source>
</evidence>
<feature type="compositionally biased region" description="Polar residues" evidence="3">
    <location>
        <begin position="415"/>
        <end position="430"/>
    </location>
</feature>
<feature type="compositionally biased region" description="Basic and acidic residues" evidence="3">
    <location>
        <begin position="755"/>
        <end position="765"/>
    </location>
</feature>
<feature type="compositionally biased region" description="Polar residues" evidence="3">
    <location>
        <begin position="853"/>
        <end position="862"/>
    </location>
</feature>
<dbReference type="Pfam" id="PF00169">
    <property type="entry name" value="PH"/>
    <property type="match status" value="1"/>
</dbReference>
<feature type="region of interest" description="Disordered" evidence="3">
    <location>
        <begin position="877"/>
        <end position="898"/>
    </location>
</feature>
<feature type="region of interest" description="Disordered" evidence="3">
    <location>
        <begin position="313"/>
        <end position="332"/>
    </location>
</feature>
<proteinExistence type="predicted"/>
<organism evidence="5 6">
    <name type="scientific">Wickerhamomyces ciferrii (strain ATCC 14091 / BCRC 22168 / CBS 111 / JCM 3599 / NBRC 0793 / NRRL Y-1031 F-60-10)</name>
    <name type="common">Yeast</name>
    <name type="synonym">Pichia ciferrii</name>
    <dbReference type="NCBI Taxonomy" id="1206466"/>
    <lineage>
        <taxon>Eukaryota</taxon>
        <taxon>Fungi</taxon>
        <taxon>Dikarya</taxon>
        <taxon>Ascomycota</taxon>
        <taxon>Saccharomycotina</taxon>
        <taxon>Saccharomycetes</taxon>
        <taxon>Phaffomycetales</taxon>
        <taxon>Wickerhamomycetaceae</taxon>
        <taxon>Wickerhamomyces</taxon>
    </lineage>
</organism>
<dbReference type="InParanoid" id="K0KEB8"/>
<accession>K0KEB8</accession>
<feature type="region of interest" description="Disordered" evidence="3">
    <location>
        <begin position="710"/>
        <end position="734"/>
    </location>
</feature>
<dbReference type="Gene3D" id="2.30.29.30">
    <property type="entry name" value="Pleckstrin-homology domain (PH domain)/Phosphotyrosine-binding domain (PTB)"/>
    <property type="match status" value="1"/>
</dbReference>
<reference evidence="5 6" key="1">
    <citation type="journal article" date="2012" name="Eukaryot. Cell">
        <title>Draft genome sequence of Wickerhamomyces ciferrii NRRL Y-1031 F-60-10.</title>
        <authorList>
            <person name="Schneider J."/>
            <person name="Andrea H."/>
            <person name="Blom J."/>
            <person name="Jaenicke S."/>
            <person name="Ruckert C."/>
            <person name="Schorsch C."/>
            <person name="Szczepanowski R."/>
            <person name="Farwick M."/>
            <person name="Goesmann A."/>
            <person name="Puhler A."/>
            <person name="Schaffer S."/>
            <person name="Tauch A."/>
            <person name="Kohler T."/>
            <person name="Brinkrolf K."/>
        </authorList>
    </citation>
    <scope>NUCLEOTIDE SEQUENCE [LARGE SCALE GENOMIC DNA]</scope>
    <source>
        <strain evidence="6">ATCC 14091 / BCRC 22168 / CBS 111 / JCM 3599 / NBRC 0793 / NRRL Y-1031 F-60-10</strain>
    </source>
</reference>
<dbReference type="GO" id="GO:0097271">
    <property type="term" value="P:protein localization to bud neck"/>
    <property type="evidence" value="ECO:0007669"/>
    <property type="project" value="TreeGrafter"/>
</dbReference>
<evidence type="ECO:0000259" key="4">
    <source>
        <dbReference type="PROSITE" id="PS50003"/>
    </source>
</evidence>
<dbReference type="FunCoup" id="K0KEB8">
    <property type="interactions" value="167"/>
</dbReference>
<feature type="compositionally biased region" description="Polar residues" evidence="3">
    <location>
        <begin position="250"/>
        <end position="262"/>
    </location>
</feature>
<dbReference type="GO" id="GO:0000142">
    <property type="term" value="C:cellular bud neck contractile ring"/>
    <property type="evidence" value="ECO:0007669"/>
    <property type="project" value="TreeGrafter"/>
</dbReference>
<dbReference type="GO" id="GO:0005525">
    <property type="term" value="F:GTP binding"/>
    <property type="evidence" value="ECO:0007669"/>
    <property type="project" value="TreeGrafter"/>
</dbReference>
<dbReference type="HOGENOM" id="CLU_241576_0_0_1"/>
<feature type="region of interest" description="Disordered" evidence="3">
    <location>
        <begin position="373"/>
        <end position="396"/>
    </location>
</feature>
<comment type="caution">
    <text evidence="5">The sequence shown here is derived from an EMBL/GenBank/DDBJ whole genome shotgun (WGS) entry which is preliminary data.</text>
</comment>
<feature type="compositionally biased region" description="Polar residues" evidence="3">
    <location>
        <begin position="160"/>
        <end position="183"/>
    </location>
</feature>
<feature type="compositionally biased region" description="Polar residues" evidence="3">
    <location>
        <begin position="1264"/>
        <end position="1285"/>
    </location>
</feature>
<feature type="region of interest" description="Disordered" evidence="3">
    <location>
        <begin position="457"/>
        <end position="519"/>
    </location>
</feature>
<feature type="compositionally biased region" description="Basic and acidic residues" evidence="3">
    <location>
        <begin position="794"/>
        <end position="810"/>
    </location>
</feature>
<feature type="region of interest" description="Disordered" evidence="3">
    <location>
        <begin position="558"/>
        <end position="683"/>
    </location>
</feature>
<feature type="region of interest" description="Disordered" evidence="3">
    <location>
        <begin position="409"/>
        <end position="430"/>
    </location>
</feature>
<keyword evidence="1" id="KW-0132">Cell division</keyword>
<dbReference type="STRING" id="1206466.K0KEB8"/>
<feature type="compositionally biased region" description="Low complexity" evidence="3">
    <location>
        <begin position="211"/>
        <end position="222"/>
    </location>
</feature>
<feature type="domain" description="PH" evidence="4">
    <location>
        <begin position="1555"/>
        <end position="1662"/>
    </location>
</feature>
<dbReference type="InterPro" id="IPR052007">
    <property type="entry name" value="Bud4"/>
</dbReference>
<feature type="compositionally biased region" description="Basic and acidic residues" evidence="3">
    <location>
        <begin position="1034"/>
        <end position="1046"/>
    </location>
</feature>
<evidence type="ECO:0000256" key="1">
    <source>
        <dbReference type="ARBA" id="ARBA00022618"/>
    </source>
</evidence>
<evidence type="ECO:0000313" key="6">
    <source>
        <dbReference type="Proteomes" id="UP000009328"/>
    </source>
</evidence>
<dbReference type="PANTHER" id="PTHR36100">
    <property type="entry name" value="BUD SITE SELECTION PROTEIN 4"/>
    <property type="match status" value="1"/>
</dbReference>
<dbReference type="Proteomes" id="UP000009328">
    <property type="component" value="Unassembled WGS sequence"/>
</dbReference>
<feature type="compositionally biased region" description="Acidic residues" evidence="3">
    <location>
        <begin position="715"/>
        <end position="733"/>
    </location>
</feature>
<sequence length="1678" mass="190143">MAKLDFGAPLIPNIMAIDDSDNESIDESHSLIKKERHNHSVDDLLHAIDKNISSASFHSDSLLQFNSNSFNSDASDDPSPIKPLSFKQQHQQHQQNLNDILNSVQDFGTPMSENIMQEIPRAPSFDELEFNTKVNRTSSLSRLSGPRKLSSSSISRTLSNKLPNSTSYKSISGQTTRDNSPSKKSVCFENSPPKIMEYEEFTPEHSDSEQENQSSSEQNDQDPFSSNWKASVKSTIHPLPPLPPKHSFGASVSSPTKDTSLGSLDGSFEDENNENIKNIELTKSEIDQDKRALTLEKKLDLVLSSSSISERVQNDEITRGSNSPSKPLTKKEEDLIYNIQTKQEIEAEQSLRDAANLFEVDLRNNDKDSRNLALAPELKRRNSNNSLRDEERELTTTVVQNVEAPLISDDGLKSFDSQHGPQESYNNSNDDLISYQSALTNNDTGSFESATEILHVKTEDNDELDQSVEEDEGPIDEDTNQESFMRSLDKSSDYESNNSIATLRDDNTPTPNTHKKKLSLSESINSGLSYISSFGRNVKGVMHRRTESGNVAEGLSEDYANIKKEEEEKEVEIPKDDDKFMKPALPSADTQDIQSSQSSITESTYETPRNSIEPSSDLNIESNIGSSVEPGERLPLLDNQTAEPTPQLSSDESQNDETIDLLDLQPPFKITDGEEDEDSSFSDEFKETALFNVSGSSQDGNYLPTGLQIQFNDKQEDEIPTDELDEDSLNDIEDSIRSNNSSFLKYEPEPEEFEQSFHQEIKKEDFEEEEEEKEEAKHYDSEDDDEDFVTPTLKTDHDLKPQQPEIKRELPSFNSTLFDDKVPDDEDDELVEFKTPPTDYISIWHNLPKSASPKPQYSTSLRKVSPPQRVLKLLNRRISSSGHSDVEESKRNSMLSEGSFDLSRRNSLITTSASKPSFIRVNSRNSLLSEVKKEDISSFSNSLRPQDSSIYTNRSLREEGPSFLAERSLREQDSIVNSSNISGNLSDLKLPEYNNSSDFASAFKDWAVEDQVDNTNVLKELERDETDNLAAAKRLKDPTNPEDIKNIWENGSNERTPTPDREDKSRTPSIDAGKLKNFIEQNGVKGENANIRSSEALGEVTVTKDEYHGIDLEFDQDSHFTSVNNSKYEPQEFHKVHEEEDFDEQKEADENFVDAKEELQQTPVTKILSDDLSPRGKRFISGSSQKFDDIIDLNEEFNKALQIREHGYATRQSNQIIVAKSTRDDLLDPAELSKPLVPAVDNANYNQRQQNIRTKYGDRVPSTRIKTPLSSVSGDNKANIQSNRPLVSAPAPVQSRPAAAVRVTSDDYKPGELAMKKREMIKPARKSFVVPNEDVILPKSDHGRLYIHINSLNGVILDQIKYHKATFKIFLDNGKHVISTPKMTLDNNVKIDKEFEIAVEDNVTDIFLTMKINYHTPDQELVEIVEKIPIKSNRLSRIMGLKPKFVYEKKFVTRQKERDDWDDKFANDGSFGKNKIGFSKNDNEVTGKSKNYLIELFNEWETVKQSEQVYKKPAHLVARLDVTMLFIPRTSPLETLPPSIKIGYKIADHLKEQSGIAFEGYLFQEGGDCELWKRRFFKLEGTKFIAHQEITKKPRAQINLLKCIDVLHDGKKTGNNERNFTDEILMSDCFKLKFLNGEIINFNAETKELKEQWISKLEKIVELNKFHQPWVKSLAQNM</sequence>
<feature type="compositionally biased region" description="Polar residues" evidence="3">
    <location>
        <begin position="608"/>
        <end position="626"/>
    </location>
</feature>
<feature type="region of interest" description="Disordered" evidence="3">
    <location>
        <begin position="1029"/>
        <end position="1070"/>
    </location>
</feature>
<dbReference type="SUPFAM" id="SSF50729">
    <property type="entry name" value="PH domain-like"/>
    <property type="match status" value="1"/>
</dbReference>
<dbReference type="eggNOG" id="ENOG502REBM">
    <property type="taxonomic scope" value="Eukaryota"/>
</dbReference>
<feature type="compositionally biased region" description="Polar residues" evidence="3">
    <location>
        <begin position="638"/>
        <end position="652"/>
    </location>
</feature>
<dbReference type="CDD" id="cd13278">
    <property type="entry name" value="PH_Bud4"/>
    <property type="match status" value="1"/>
</dbReference>
<dbReference type="InterPro" id="IPR011993">
    <property type="entry name" value="PH-like_dom_sf"/>
</dbReference>
<name>K0KEB8_WICCF</name>
<keyword evidence="2" id="KW-0131">Cell cycle</keyword>
<gene>
    <name evidence="5" type="ORF">BN7_125</name>
</gene>
<evidence type="ECO:0000313" key="5">
    <source>
        <dbReference type="EMBL" id="CCH40592.1"/>
    </source>
</evidence>